<gene>
    <name evidence="2" type="ORF">GR303_14945</name>
</gene>
<sequence>MGRRYFYHMTDGMNLIVDRKGRRARARRELEPEALSRAQQLMQKAPPQVDWSGWQVSIHDQDGYAVAHLPFPANHA</sequence>
<evidence type="ECO:0000259" key="1">
    <source>
        <dbReference type="Pfam" id="PF21834"/>
    </source>
</evidence>
<accession>A0ABW9Z3V3</accession>
<proteinExistence type="predicted"/>
<name>A0ABW9Z3V3_9HYPH</name>
<feature type="domain" description="DUF6894" evidence="1">
    <location>
        <begin position="4"/>
        <end position="71"/>
    </location>
</feature>
<reference evidence="2 3" key="1">
    <citation type="submission" date="2020-01" db="EMBL/GenBank/DDBJ databases">
        <title>Microvirga sp. nov., an arsenate reduction bacterium isolated from Tibet hotspring sediments.</title>
        <authorList>
            <person name="Yuan C.-G."/>
        </authorList>
    </citation>
    <scope>NUCLEOTIDE SEQUENCE [LARGE SCALE GENOMIC DNA]</scope>
    <source>
        <strain evidence="2 3">SYSU G3D203</strain>
    </source>
</reference>
<keyword evidence="3" id="KW-1185">Reference proteome</keyword>
<dbReference type="Pfam" id="PF21834">
    <property type="entry name" value="DUF6894"/>
    <property type="match status" value="1"/>
</dbReference>
<comment type="caution">
    <text evidence="2">The sequence shown here is derived from an EMBL/GenBank/DDBJ whole genome shotgun (WGS) entry which is preliminary data.</text>
</comment>
<protein>
    <recommendedName>
        <fullName evidence="1">DUF6894 domain-containing protein</fullName>
    </recommendedName>
</protein>
<dbReference type="Proteomes" id="UP000818323">
    <property type="component" value="Unassembled WGS sequence"/>
</dbReference>
<dbReference type="EMBL" id="JAAAXJ010000007">
    <property type="protein sequence ID" value="NBJ25656.1"/>
    <property type="molecule type" value="Genomic_DNA"/>
</dbReference>
<evidence type="ECO:0000313" key="2">
    <source>
        <dbReference type="EMBL" id="NBJ25656.1"/>
    </source>
</evidence>
<organism evidence="2 3">
    <name type="scientific">Microvirga arsenatis</name>
    <dbReference type="NCBI Taxonomy" id="2692265"/>
    <lineage>
        <taxon>Bacteria</taxon>
        <taxon>Pseudomonadati</taxon>
        <taxon>Pseudomonadota</taxon>
        <taxon>Alphaproteobacteria</taxon>
        <taxon>Hyphomicrobiales</taxon>
        <taxon>Methylobacteriaceae</taxon>
        <taxon>Microvirga</taxon>
    </lineage>
</organism>
<evidence type="ECO:0000313" key="3">
    <source>
        <dbReference type="Proteomes" id="UP000818323"/>
    </source>
</evidence>
<dbReference type="InterPro" id="IPR054189">
    <property type="entry name" value="DUF6894"/>
</dbReference>
<dbReference type="RefSeq" id="WP_161723043.1">
    <property type="nucleotide sequence ID" value="NZ_JAAAXI010000006.1"/>
</dbReference>